<sequence length="595" mass="65230">MSSRKKSPDLALVGEPKTPKPDKLERPCFAVYDEDTRVEGKTFRAGTWLHGVKFSGPEEKPVPFDHRICAPLHVDALTLNSENGGVGRLLRFEFLGKSIEWIAPMDLLMGKGDDLVKTLSLMGLEVEYQHRRHIAAYLGGHERPERIIRTTTKPGWHESGVFVLPDRVIGAGDVRFQSSGRGVNLFTSKGTLKAWRKEVGSYCQGNPVLILSVCAALAGPLLAKVGVNGGGVHLVGDSSSGKSLAQLIAASVWGNPATFAASWDISKGGVEIEAASRNDTVLILDEIKRADPKRVQEMAYLIANGTGRSTMTRERESRARLDWRILALSSGERSLSEHAAISGNSAHAGAELRLVDVNAGTRPFRAFDDVHGMSGQQFHRCLSDAVMQHYGHLGPAFVESLLTDKHPDVLLDAFREMSSAFTVESSQAGRVADRFALMALAGEQAIARKLLDWPGGTAQQACRQLFGEWIATMGDGNVEDRQILRSIGDFIALHGDSRFSDAHSDYNNALIRDRAGYYEIEEGRRLYLFNRPALTEAAPGFGCDRIVRALVSVEALAKVDVEAHQKRFTKSYRRLPGKRFYVIDPDKLDGTADKA</sequence>
<geneLocation type="plasmid" evidence="2">
    <name>pHS87b</name>
</geneLocation>
<dbReference type="PATRIC" id="fig|287.2659.peg.1455"/>
<name>A0A0G5UUL8_PSEAI</name>
<evidence type="ECO:0000313" key="2">
    <source>
        <dbReference type="EMBL" id="AKP49123.1"/>
    </source>
</evidence>
<dbReference type="Pfam" id="PF06048">
    <property type="entry name" value="DUF927"/>
    <property type="match status" value="1"/>
</dbReference>
<dbReference type="RefSeq" id="WP_033956370.1">
    <property type="nucleotide sequence ID" value="NZ_BSAM01000001.1"/>
</dbReference>
<dbReference type="InterPro" id="IPR009270">
    <property type="entry name" value="DUF927"/>
</dbReference>
<keyword evidence="2" id="KW-0614">Plasmid</keyword>
<feature type="domain" description="DUF927" evidence="1">
    <location>
        <begin position="45"/>
        <end position="318"/>
    </location>
</feature>
<proteinExistence type="predicted"/>
<evidence type="ECO:0000259" key="1">
    <source>
        <dbReference type="Pfam" id="PF06048"/>
    </source>
</evidence>
<dbReference type="AlphaFoldDB" id="A0A0G5UUL8"/>
<organism evidence="2">
    <name type="scientific">Pseudomonas aeruginosa</name>
    <dbReference type="NCBI Taxonomy" id="287"/>
    <lineage>
        <taxon>Bacteria</taxon>
        <taxon>Pseudomonadati</taxon>
        <taxon>Pseudomonadota</taxon>
        <taxon>Gammaproteobacteria</taxon>
        <taxon>Pseudomonadales</taxon>
        <taxon>Pseudomonadaceae</taxon>
        <taxon>Pseudomonas</taxon>
    </lineage>
</organism>
<dbReference type="EMBL" id="KR106191">
    <property type="protein sequence ID" value="AKP49123.1"/>
    <property type="molecule type" value="Genomic_DNA"/>
</dbReference>
<protein>
    <recommendedName>
        <fullName evidence="1">DUF927 domain-containing protein</fullName>
    </recommendedName>
</protein>
<reference evidence="2" key="1">
    <citation type="journal article" date="2016" name="PLoS ONE">
        <title>A Site-Specific Integrative Plasmid Found in Pseudomonas aeruginosa Clinical Isolate HS87 along with A Plasmid Carrying an Aminoglycoside-Resistant Gene.</title>
        <authorList>
            <person name="Bi D."/>
            <person name="Xie Y."/>
            <person name="Tai C."/>
            <person name="Jiang X."/>
            <person name="Zhang J."/>
            <person name="Harrison E.M."/>
            <person name="Jia S."/>
            <person name="Deng Z."/>
            <person name="Rajakumar K."/>
            <person name="Ou H.Y."/>
        </authorList>
    </citation>
    <scope>NUCLEOTIDE SEQUENCE</scope>
    <source>
        <strain evidence="2">HS87</strain>
        <plasmid evidence="2">pHS87b</plasmid>
    </source>
</reference>
<accession>A0A0G5UUL8</accession>